<accession>A0A7H9B7T7</accession>
<evidence type="ECO:0000313" key="1">
    <source>
        <dbReference type="EMBL" id="QLG74304.1"/>
    </source>
</evidence>
<proteinExistence type="predicted"/>
<dbReference type="Proteomes" id="UP000509704">
    <property type="component" value="Chromosome 7"/>
</dbReference>
<dbReference type="RefSeq" id="XP_037146029.1">
    <property type="nucleotide sequence ID" value="XM_037290134.1"/>
</dbReference>
<protein>
    <submittedName>
        <fullName evidence="1">Uncharacterized protein</fullName>
    </submittedName>
</protein>
<sequence>MQRENRVLLIWRRLQYYVNNIRMPVHRDPTVFLETNVGIIPEKRHSRRERNPEFLKSVSSHMRWKISVRHVHRAILPLFASRTGRSQRYRKLPWDATVWEPRVISCAMFRCGIVTFLHIAWPGLGRLPGRPYPRLFPASPSCHRRRLGHTEFAATA</sequence>
<organism evidence="1 2">
    <name type="scientific">Zygotorulaspora mrakii</name>
    <name type="common">Zygosaccharomyces mrakii</name>
    <dbReference type="NCBI Taxonomy" id="42260"/>
    <lineage>
        <taxon>Eukaryota</taxon>
        <taxon>Fungi</taxon>
        <taxon>Dikarya</taxon>
        <taxon>Ascomycota</taxon>
        <taxon>Saccharomycotina</taxon>
        <taxon>Saccharomycetes</taxon>
        <taxon>Saccharomycetales</taxon>
        <taxon>Saccharomycetaceae</taxon>
        <taxon>Zygotorulaspora</taxon>
    </lineage>
</organism>
<dbReference type="EMBL" id="CP058610">
    <property type="protein sequence ID" value="QLG74304.1"/>
    <property type="molecule type" value="Genomic_DNA"/>
</dbReference>
<name>A0A7H9B7T7_ZYGMR</name>
<keyword evidence="2" id="KW-1185">Reference proteome</keyword>
<gene>
    <name evidence="1" type="ORF">HG535_0G01880</name>
</gene>
<dbReference type="KEGG" id="zmk:HG535_0G01880"/>
<dbReference type="AlphaFoldDB" id="A0A7H9B7T7"/>
<evidence type="ECO:0000313" key="2">
    <source>
        <dbReference type="Proteomes" id="UP000509704"/>
    </source>
</evidence>
<dbReference type="GeneID" id="59238087"/>
<reference evidence="1 2" key="1">
    <citation type="submission" date="2020-07" db="EMBL/GenBank/DDBJ databases">
        <title>The yeast mating-type switching endonuclease HO is a domesticated member of an unorthodox homing genetic element family.</title>
        <authorList>
            <person name="Coughlan A.Y."/>
            <person name="Lombardi L."/>
            <person name="Braun-Galleani S."/>
            <person name="Martos A.R."/>
            <person name="Galeote V."/>
            <person name="Bigey F."/>
            <person name="Dequin S."/>
            <person name="Byrne K.P."/>
            <person name="Wolfe K.H."/>
        </authorList>
    </citation>
    <scope>NUCLEOTIDE SEQUENCE [LARGE SCALE GENOMIC DNA]</scope>
    <source>
        <strain evidence="1 2">NRRL Y-6702</strain>
    </source>
</reference>